<dbReference type="GO" id="GO:0008270">
    <property type="term" value="F:zinc ion binding"/>
    <property type="evidence" value="ECO:0007669"/>
    <property type="project" value="UniProtKB-KW"/>
</dbReference>
<proteinExistence type="predicted"/>
<evidence type="ECO:0000259" key="8">
    <source>
        <dbReference type="Pfam" id="PF14369"/>
    </source>
</evidence>
<keyword evidence="7" id="KW-0862">Zinc</keyword>
<reference evidence="9" key="2">
    <citation type="submission" date="2025-08" db="UniProtKB">
        <authorList>
            <consortium name="Ensembl"/>
        </authorList>
    </citation>
    <scope>IDENTIFICATION</scope>
</reference>
<reference evidence="9 10" key="1">
    <citation type="journal article" date="2011" name="Genome Biol. Evol.">
        <title>Integration of the genetic map and genome assembly of fugu facilitates insights into distinct features of genome evolution in teleosts and mammals.</title>
        <authorList>
            <person name="Kai W."/>
            <person name="Kikuchi K."/>
            <person name="Tohari S."/>
            <person name="Chew A.K."/>
            <person name="Tay A."/>
            <person name="Fujiwara A."/>
            <person name="Hosoya S."/>
            <person name="Suetake H."/>
            <person name="Naruse K."/>
            <person name="Brenner S."/>
            <person name="Suzuki Y."/>
            <person name="Venkatesh B."/>
        </authorList>
    </citation>
    <scope>NUCLEOTIDE SEQUENCE [LARGE SCALE GENOMIC DNA]</scope>
</reference>
<reference evidence="9" key="3">
    <citation type="submission" date="2025-09" db="UniProtKB">
        <authorList>
            <consortium name="Ensembl"/>
        </authorList>
    </citation>
    <scope>IDENTIFICATION</scope>
</reference>
<evidence type="ECO:0000256" key="5">
    <source>
        <dbReference type="ARBA" id="ARBA00022771"/>
    </source>
</evidence>
<feature type="domain" description="E3 ubiquitin-protein ligase RNF126-like zinc-ribbon" evidence="8">
    <location>
        <begin position="10"/>
        <end position="40"/>
    </location>
</feature>
<evidence type="ECO:0000256" key="7">
    <source>
        <dbReference type="ARBA" id="ARBA00022833"/>
    </source>
</evidence>
<dbReference type="AlphaFoldDB" id="A0A674MA54"/>
<dbReference type="Pfam" id="PF14369">
    <property type="entry name" value="Zn_ribbon_19"/>
    <property type="match status" value="1"/>
</dbReference>
<dbReference type="GeneTree" id="ENSGT00940000157113"/>
<comment type="catalytic activity">
    <reaction evidence="1">
        <text>S-ubiquitinyl-[E2 ubiquitin-conjugating enzyme]-L-cysteine + [acceptor protein]-L-lysine = [E2 ubiquitin-conjugating enzyme]-L-cysteine + N(6)-ubiquitinyl-[acceptor protein]-L-lysine.</text>
        <dbReference type="EC" id="2.3.2.27"/>
    </reaction>
</comment>
<evidence type="ECO:0000256" key="4">
    <source>
        <dbReference type="ARBA" id="ARBA00022723"/>
    </source>
</evidence>
<dbReference type="Ensembl" id="ENSTRUT00000068026.1">
    <property type="protein sequence ID" value="ENSTRUP00000057816.1"/>
    <property type="gene ID" value="ENSTRUG00000009560.3"/>
</dbReference>
<keyword evidence="3" id="KW-0808">Transferase</keyword>
<evidence type="ECO:0000256" key="1">
    <source>
        <dbReference type="ARBA" id="ARBA00000900"/>
    </source>
</evidence>
<evidence type="ECO:0000256" key="2">
    <source>
        <dbReference type="ARBA" id="ARBA00012483"/>
    </source>
</evidence>
<dbReference type="InterPro" id="IPR039525">
    <property type="entry name" value="RNF126-like_zinc-ribbon"/>
</dbReference>
<protein>
    <recommendedName>
        <fullName evidence="2">RING-type E3 ubiquitin transferase</fullName>
        <ecNumber evidence="2">2.3.2.27</ecNumber>
    </recommendedName>
</protein>
<dbReference type="GO" id="GO:0061630">
    <property type="term" value="F:ubiquitin protein ligase activity"/>
    <property type="evidence" value="ECO:0007669"/>
    <property type="project" value="UniProtKB-EC"/>
</dbReference>
<evidence type="ECO:0000256" key="3">
    <source>
        <dbReference type="ARBA" id="ARBA00022679"/>
    </source>
</evidence>
<keyword evidence="6" id="KW-0833">Ubl conjugation pathway</keyword>
<dbReference type="EC" id="2.3.2.27" evidence="2"/>
<dbReference type="Proteomes" id="UP000005226">
    <property type="component" value="Chromosome 22"/>
</dbReference>
<keyword evidence="5" id="KW-0863">Zinc-finger</keyword>
<evidence type="ECO:0000313" key="9">
    <source>
        <dbReference type="Ensembl" id="ENSTRUP00000057816.1"/>
    </source>
</evidence>
<organism evidence="9 10">
    <name type="scientific">Takifugu rubripes</name>
    <name type="common">Japanese pufferfish</name>
    <name type="synonym">Fugu rubripes</name>
    <dbReference type="NCBI Taxonomy" id="31033"/>
    <lineage>
        <taxon>Eukaryota</taxon>
        <taxon>Metazoa</taxon>
        <taxon>Chordata</taxon>
        <taxon>Craniata</taxon>
        <taxon>Vertebrata</taxon>
        <taxon>Euteleostomi</taxon>
        <taxon>Actinopterygii</taxon>
        <taxon>Neopterygii</taxon>
        <taxon>Teleostei</taxon>
        <taxon>Neoteleostei</taxon>
        <taxon>Acanthomorphata</taxon>
        <taxon>Eupercaria</taxon>
        <taxon>Tetraodontiformes</taxon>
        <taxon>Tetradontoidea</taxon>
        <taxon>Tetraodontidae</taxon>
        <taxon>Takifugu</taxon>
    </lineage>
</organism>
<name>A0A674MA54_TAKRU</name>
<keyword evidence="4" id="KW-0479">Metal-binding</keyword>
<accession>A0A674MA54</accession>
<sequence>MAEASLRSGRFFCHRCSKEISPRLPDYTCPVCESGFIEELSEERRYFENTGPPPADKERIKSLPIISITEEHVGM</sequence>
<evidence type="ECO:0000313" key="10">
    <source>
        <dbReference type="Proteomes" id="UP000005226"/>
    </source>
</evidence>
<keyword evidence="10" id="KW-1185">Reference proteome</keyword>
<evidence type="ECO:0000256" key="6">
    <source>
        <dbReference type="ARBA" id="ARBA00022786"/>
    </source>
</evidence>
<gene>
    <name evidence="9" type="primary">rnf126</name>
</gene>